<dbReference type="GO" id="GO:0016779">
    <property type="term" value="F:nucleotidyltransferase activity"/>
    <property type="evidence" value="ECO:0007669"/>
    <property type="project" value="UniProtKB-KW"/>
</dbReference>
<dbReference type="Gene3D" id="3.10.580.10">
    <property type="entry name" value="CBS-domain"/>
    <property type="match status" value="1"/>
</dbReference>
<protein>
    <submittedName>
        <fullName evidence="11">NanoRNase/pAp phosphatase, hydrolyzes c-di-AMP and oligoRNAs</fullName>
    </submittedName>
</protein>
<dbReference type="InterPro" id="IPR052390">
    <property type="entry name" value="tRNA_nt/polyA_polymerase"/>
</dbReference>
<dbReference type="CDD" id="cd04595">
    <property type="entry name" value="CBS_pair_DHH_polyA_Pol_assoc"/>
    <property type="match status" value="1"/>
</dbReference>
<dbReference type="Gene3D" id="3.90.1640.10">
    <property type="entry name" value="inorganic pyrophosphatase (n-terminal core)"/>
    <property type="match status" value="1"/>
</dbReference>
<dbReference type="SUPFAM" id="SSF54631">
    <property type="entry name" value="CBS-domain pair"/>
    <property type="match status" value="1"/>
</dbReference>
<evidence type="ECO:0000313" key="11">
    <source>
        <dbReference type="EMBL" id="SDT93847.1"/>
    </source>
</evidence>
<dbReference type="InterPro" id="IPR046342">
    <property type="entry name" value="CBS_dom_sf"/>
</dbReference>
<evidence type="ECO:0000256" key="3">
    <source>
        <dbReference type="ARBA" id="ARBA00022694"/>
    </source>
</evidence>
<evidence type="ECO:0000256" key="1">
    <source>
        <dbReference type="ARBA" id="ARBA00001946"/>
    </source>
</evidence>
<comment type="cofactor">
    <cofactor evidence="1">
        <name>Mg(2+)</name>
        <dbReference type="ChEBI" id="CHEBI:18420"/>
    </cofactor>
</comment>
<proteinExistence type="inferred from homology"/>
<dbReference type="InterPro" id="IPR038763">
    <property type="entry name" value="DHH_sf"/>
</dbReference>
<organism evidence="11 12">
    <name type="scientific">Desulfobacula phenolica</name>
    <dbReference type="NCBI Taxonomy" id="90732"/>
    <lineage>
        <taxon>Bacteria</taxon>
        <taxon>Pseudomonadati</taxon>
        <taxon>Thermodesulfobacteriota</taxon>
        <taxon>Desulfobacteria</taxon>
        <taxon>Desulfobacterales</taxon>
        <taxon>Desulfobacteraceae</taxon>
        <taxon>Desulfobacula</taxon>
    </lineage>
</organism>
<dbReference type="SMART" id="SM00116">
    <property type="entry name" value="CBS"/>
    <property type="match status" value="2"/>
</dbReference>
<dbReference type="Proteomes" id="UP000199608">
    <property type="component" value="Unassembled WGS sequence"/>
</dbReference>
<evidence type="ECO:0000256" key="2">
    <source>
        <dbReference type="ARBA" id="ARBA00007265"/>
    </source>
</evidence>
<dbReference type="RefSeq" id="WP_092231293.1">
    <property type="nucleotide sequence ID" value="NZ_FNLL01000003.1"/>
</dbReference>
<evidence type="ECO:0000256" key="7">
    <source>
        <dbReference type="ARBA" id="ARBA00022842"/>
    </source>
</evidence>
<dbReference type="SUPFAM" id="SSF64182">
    <property type="entry name" value="DHH phosphoesterases"/>
    <property type="match status" value="1"/>
</dbReference>
<dbReference type="AlphaFoldDB" id="A0A1H2EFE2"/>
<evidence type="ECO:0000256" key="6">
    <source>
        <dbReference type="ARBA" id="ARBA00022741"/>
    </source>
</evidence>
<keyword evidence="8" id="KW-0694">RNA-binding</keyword>
<keyword evidence="7" id="KW-0460">Magnesium</keyword>
<keyword evidence="5" id="KW-0479">Metal-binding</keyword>
<dbReference type="GO" id="GO:0003723">
    <property type="term" value="F:RNA binding"/>
    <property type="evidence" value="ECO:0007669"/>
    <property type="project" value="UniProtKB-KW"/>
</dbReference>
<keyword evidence="12" id="KW-1185">Reference proteome</keyword>
<reference evidence="12" key="1">
    <citation type="submission" date="2016-10" db="EMBL/GenBank/DDBJ databases">
        <authorList>
            <person name="Varghese N."/>
            <person name="Submissions S."/>
        </authorList>
    </citation>
    <scope>NUCLEOTIDE SEQUENCE [LARGE SCALE GENOMIC DNA]</scope>
    <source>
        <strain evidence="12">DSM 3384</strain>
    </source>
</reference>
<evidence type="ECO:0000256" key="9">
    <source>
        <dbReference type="PROSITE-ProRule" id="PRU00703"/>
    </source>
</evidence>
<dbReference type="GO" id="GO:0046872">
    <property type="term" value="F:metal ion binding"/>
    <property type="evidence" value="ECO:0007669"/>
    <property type="project" value="UniProtKB-KW"/>
</dbReference>
<dbReference type="GO" id="GO:0000166">
    <property type="term" value="F:nucleotide binding"/>
    <property type="evidence" value="ECO:0007669"/>
    <property type="project" value="UniProtKB-KW"/>
</dbReference>
<evidence type="ECO:0000256" key="4">
    <source>
        <dbReference type="ARBA" id="ARBA00022695"/>
    </source>
</evidence>
<keyword evidence="3" id="KW-0819">tRNA processing</keyword>
<dbReference type="PROSITE" id="PS51371">
    <property type="entry name" value="CBS"/>
    <property type="match status" value="2"/>
</dbReference>
<accession>A0A1H2EFE2</accession>
<dbReference type="GO" id="GO:0008033">
    <property type="term" value="P:tRNA processing"/>
    <property type="evidence" value="ECO:0007669"/>
    <property type="project" value="UniProtKB-KW"/>
</dbReference>
<evidence type="ECO:0000256" key="8">
    <source>
        <dbReference type="ARBA" id="ARBA00022884"/>
    </source>
</evidence>
<dbReference type="Gene3D" id="3.10.310.30">
    <property type="match status" value="1"/>
</dbReference>
<dbReference type="Pfam" id="PF01368">
    <property type="entry name" value="DHH"/>
    <property type="match status" value="1"/>
</dbReference>
<sequence>MVIITTHKGSDFDALASLVAASLLYPDAKPVLPTSINANLKGFLSIHKDLFTFYSPKDIKLEHVKTMIVVDTHSWSRLEGMNSLKDRKDLEIIIWDHHSEGDIKANEMNIRETGATVTMLVEEIKKKRKLITPIQSTLFLMGLYEDTGNLTFPSTLPEDAYAAGFLLDRKADLNILATFLRQAYGKRQKDILFHMIQKAQRKEVSRFSISISKVEVDGRIQNLAMVLQMYREIVNVDAAFGIFKDVERNRCMVIGRSNIDEINIGLLMRSIGGGGHPGAGSALLKAANPDAIEEILVELISGNQHSTVMLVDIMSYPVVTVHQDKTVEEVAMILRDKGCTGMPVVDNDNHMVGIISRRDFKRVRKSNHMQSPIKAFMSRKIVSIPYDKSAMEAAKLMIKHDIGRLPVMKKGELIGIITRSDAMTYFYDLLPD</sequence>
<evidence type="ECO:0000313" key="12">
    <source>
        <dbReference type="Proteomes" id="UP000199608"/>
    </source>
</evidence>
<dbReference type="InterPro" id="IPR000644">
    <property type="entry name" value="CBS_dom"/>
</dbReference>
<dbReference type="EMBL" id="FNLL01000003">
    <property type="protein sequence ID" value="SDT93847.1"/>
    <property type="molecule type" value="Genomic_DNA"/>
</dbReference>
<feature type="domain" description="CBS" evidence="10">
    <location>
        <begin position="377"/>
        <end position="432"/>
    </location>
</feature>
<comment type="similarity">
    <text evidence="2">Belongs to the tRNA nucleotidyltransferase/poly(A) polymerase family.</text>
</comment>
<dbReference type="InterPro" id="IPR001667">
    <property type="entry name" value="DDH_dom"/>
</dbReference>
<dbReference type="PANTHER" id="PTHR47788">
    <property type="entry name" value="POLYA POLYMERASE"/>
    <property type="match status" value="1"/>
</dbReference>
<gene>
    <name evidence="11" type="ORF">SAMN04487931_10377</name>
</gene>
<evidence type="ECO:0000256" key="5">
    <source>
        <dbReference type="ARBA" id="ARBA00022723"/>
    </source>
</evidence>
<keyword evidence="4" id="KW-0808">Transferase</keyword>
<dbReference type="Pfam" id="PF00571">
    <property type="entry name" value="CBS"/>
    <property type="match status" value="2"/>
</dbReference>
<evidence type="ECO:0000259" key="10">
    <source>
        <dbReference type="PROSITE" id="PS51371"/>
    </source>
</evidence>
<keyword evidence="9" id="KW-0129">CBS domain</keyword>
<name>A0A1H2EFE2_9BACT</name>
<dbReference type="PANTHER" id="PTHR47788:SF1">
    <property type="entry name" value="A-ADDING TRNA NUCLEOTIDYLTRANSFERASE"/>
    <property type="match status" value="1"/>
</dbReference>
<feature type="domain" description="CBS" evidence="10">
    <location>
        <begin position="314"/>
        <end position="371"/>
    </location>
</feature>
<keyword evidence="4" id="KW-0548">Nucleotidyltransferase</keyword>
<keyword evidence="6" id="KW-0547">Nucleotide-binding</keyword>